<sequence length="71" mass="7819">MWVRTHSRGMPGARPPRCRRRQAAATSLAPPGWPRTCSRVPVLGYLAQHFLVLAAHAHARLGDFCAVRGAF</sequence>
<name>A0ABQ9QIX3_9PEZI</name>
<evidence type="ECO:0000313" key="2">
    <source>
        <dbReference type="EMBL" id="KAK1472709.1"/>
    </source>
</evidence>
<organism evidence="2 3">
    <name type="scientific">Colletotrichum tamarilloi</name>
    <dbReference type="NCBI Taxonomy" id="1209934"/>
    <lineage>
        <taxon>Eukaryota</taxon>
        <taxon>Fungi</taxon>
        <taxon>Dikarya</taxon>
        <taxon>Ascomycota</taxon>
        <taxon>Pezizomycotina</taxon>
        <taxon>Sordariomycetes</taxon>
        <taxon>Hypocreomycetidae</taxon>
        <taxon>Glomerellales</taxon>
        <taxon>Glomerellaceae</taxon>
        <taxon>Colletotrichum</taxon>
        <taxon>Colletotrichum acutatum species complex</taxon>
    </lineage>
</organism>
<protein>
    <submittedName>
        <fullName evidence="2">Uncharacterized protein</fullName>
    </submittedName>
</protein>
<evidence type="ECO:0000313" key="3">
    <source>
        <dbReference type="Proteomes" id="UP001227543"/>
    </source>
</evidence>
<dbReference type="RefSeq" id="XP_060373125.1">
    <property type="nucleotide sequence ID" value="XM_060532308.1"/>
</dbReference>
<dbReference type="EMBL" id="MLFU01000212">
    <property type="protein sequence ID" value="KAK1472709.1"/>
    <property type="molecule type" value="Genomic_DNA"/>
</dbReference>
<feature type="region of interest" description="Disordered" evidence="1">
    <location>
        <begin position="1"/>
        <end position="29"/>
    </location>
</feature>
<accession>A0ABQ9QIX3</accession>
<evidence type="ECO:0000256" key="1">
    <source>
        <dbReference type="SAM" id="MobiDB-lite"/>
    </source>
</evidence>
<dbReference type="GeneID" id="85416546"/>
<gene>
    <name evidence="2" type="ORF">CTAM01_16315</name>
</gene>
<keyword evidence="3" id="KW-1185">Reference proteome</keyword>
<dbReference type="Proteomes" id="UP001227543">
    <property type="component" value="Unassembled WGS sequence"/>
</dbReference>
<proteinExistence type="predicted"/>
<comment type="caution">
    <text evidence="2">The sequence shown here is derived from an EMBL/GenBank/DDBJ whole genome shotgun (WGS) entry which is preliminary data.</text>
</comment>
<reference evidence="2 3" key="1">
    <citation type="submission" date="2016-10" db="EMBL/GenBank/DDBJ databases">
        <title>The genome sequence of Colletotrichum fioriniae PJ7.</title>
        <authorList>
            <person name="Baroncelli R."/>
        </authorList>
    </citation>
    <scope>NUCLEOTIDE SEQUENCE [LARGE SCALE GENOMIC DNA]</scope>
    <source>
        <strain evidence="2 3">Tom-12</strain>
    </source>
</reference>